<dbReference type="Gene3D" id="1.20.1250.20">
    <property type="entry name" value="MFS general substrate transporter like domains"/>
    <property type="match status" value="2"/>
</dbReference>
<dbReference type="RefSeq" id="WP_406768181.1">
    <property type="nucleotide sequence ID" value="NZ_JBJHZZ010000001.1"/>
</dbReference>
<dbReference type="SUPFAM" id="SSF103473">
    <property type="entry name" value="MFS general substrate transporter"/>
    <property type="match status" value="1"/>
</dbReference>
<reference evidence="3 4" key="1">
    <citation type="submission" date="2024-11" db="EMBL/GenBank/DDBJ databases">
        <authorList>
            <person name="Heng Y.C."/>
            <person name="Lim A.C.H."/>
            <person name="Lee J.K.Y."/>
            <person name="Kittelmann S."/>
        </authorList>
    </citation>
    <scope>NUCLEOTIDE SEQUENCE [LARGE SCALE GENOMIC DNA]</scope>
    <source>
        <strain evidence="3 4">WILCCON 0185</strain>
    </source>
</reference>
<protein>
    <submittedName>
        <fullName evidence="3">MFS transporter</fullName>
    </submittedName>
</protein>
<evidence type="ECO:0000256" key="2">
    <source>
        <dbReference type="SAM" id="Phobius"/>
    </source>
</evidence>
<feature type="transmembrane region" description="Helical" evidence="2">
    <location>
        <begin position="50"/>
        <end position="69"/>
    </location>
</feature>
<feature type="transmembrane region" description="Helical" evidence="2">
    <location>
        <begin position="402"/>
        <end position="420"/>
    </location>
</feature>
<feature type="transmembrane region" description="Helical" evidence="2">
    <location>
        <begin position="308"/>
        <end position="328"/>
    </location>
</feature>
<evidence type="ECO:0000313" key="3">
    <source>
        <dbReference type="EMBL" id="MFL0245728.1"/>
    </source>
</evidence>
<proteinExistence type="predicted"/>
<accession>A0ABW8SZ91</accession>
<dbReference type="InterPro" id="IPR011701">
    <property type="entry name" value="MFS"/>
</dbReference>
<comment type="subcellular location">
    <subcellularLocation>
        <location evidence="1">Cell membrane</location>
        <topology evidence="1">Multi-pass membrane protein</topology>
    </subcellularLocation>
</comment>
<gene>
    <name evidence="3" type="ORF">ACJDUG_01895</name>
</gene>
<name>A0ABW8SZ91_9CLOT</name>
<comment type="caution">
    <text evidence="3">The sequence shown here is derived from an EMBL/GenBank/DDBJ whole genome shotgun (WGS) entry which is preliminary data.</text>
</comment>
<feature type="transmembrane region" description="Helical" evidence="2">
    <location>
        <begin position="334"/>
        <end position="358"/>
    </location>
</feature>
<dbReference type="EMBL" id="JBJHZZ010000001">
    <property type="protein sequence ID" value="MFL0245728.1"/>
    <property type="molecule type" value="Genomic_DNA"/>
</dbReference>
<evidence type="ECO:0000313" key="4">
    <source>
        <dbReference type="Proteomes" id="UP001623591"/>
    </source>
</evidence>
<evidence type="ECO:0000256" key="1">
    <source>
        <dbReference type="ARBA" id="ARBA00004651"/>
    </source>
</evidence>
<feature type="transmembrane region" description="Helical" evidence="2">
    <location>
        <begin position="197"/>
        <end position="215"/>
    </location>
</feature>
<dbReference type="Proteomes" id="UP001623591">
    <property type="component" value="Unassembled WGS sequence"/>
</dbReference>
<feature type="transmembrane region" description="Helical" evidence="2">
    <location>
        <begin position="101"/>
        <end position="122"/>
    </location>
</feature>
<feature type="transmembrane region" description="Helical" evidence="2">
    <location>
        <begin position="76"/>
        <end position="95"/>
    </location>
</feature>
<keyword evidence="2" id="KW-0472">Membrane</keyword>
<sequence length="437" mass="48314">MVKELFKKRESFNSLMFIILYCFIGVLNGVLFDVLMTFLQLTSSEIANSFSSFLGIASFIGACLIFLVPKTGYKKLMLLGPIVSASSLLIIIFSNEVFIKSISALLLITGLTLFDVILGPYLSSYTNASNRTLYFTAAFYTNVVGCLLGTLTGGPLIVSFFAKKLNIAFEAAKVLTSKVSSLSFMQRTIYIEAHKNVLMFFVFILVISIIPILLIRESKEDYRKIQQEEKTKFSINAFFSKNALIFLAYMIICKIAVSLIVPYVSIYLGTLGINRASISFIMTAQYFAILLIMPFAPYLIKKLGQINMLAWCCLAAVPFMFIIGYGGIPGMSVVAVISASLFFRSGLINATSPVFSSLPMELVDKEYRPAYSSIIFISQGIAQTITGLFAKNMLFNINLGYGKAYFIAGVLFAASQLILLTNFRSLNVNILNGSKQM</sequence>
<dbReference type="InterPro" id="IPR036259">
    <property type="entry name" value="MFS_trans_sf"/>
</dbReference>
<dbReference type="CDD" id="cd06174">
    <property type="entry name" value="MFS"/>
    <property type="match status" value="1"/>
</dbReference>
<dbReference type="Pfam" id="PF07690">
    <property type="entry name" value="MFS_1"/>
    <property type="match status" value="1"/>
</dbReference>
<keyword evidence="4" id="KW-1185">Reference proteome</keyword>
<keyword evidence="2" id="KW-1133">Transmembrane helix</keyword>
<feature type="transmembrane region" description="Helical" evidence="2">
    <location>
        <begin position="276"/>
        <end position="296"/>
    </location>
</feature>
<feature type="transmembrane region" description="Helical" evidence="2">
    <location>
        <begin position="243"/>
        <end position="264"/>
    </location>
</feature>
<feature type="transmembrane region" description="Helical" evidence="2">
    <location>
        <begin position="12"/>
        <end position="38"/>
    </location>
</feature>
<feature type="transmembrane region" description="Helical" evidence="2">
    <location>
        <begin position="370"/>
        <end position="390"/>
    </location>
</feature>
<organism evidence="3 4">
    <name type="scientific">Candidatus Clostridium stratigraminis</name>
    <dbReference type="NCBI Taxonomy" id="3381661"/>
    <lineage>
        <taxon>Bacteria</taxon>
        <taxon>Bacillati</taxon>
        <taxon>Bacillota</taxon>
        <taxon>Clostridia</taxon>
        <taxon>Eubacteriales</taxon>
        <taxon>Clostridiaceae</taxon>
        <taxon>Clostridium</taxon>
    </lineage>
</organism>
<keyword evidence="2" id="KW-0812">Transmembrane</keyword>
<feature type="transmembrane region" description="Helical" evidence="2">
    <location>
        <begin position="134"/>
        <end position="162"/>
    </location>
</feature>